<proteinExistence type="predicted"/>
<dbReference type="Proteomes" id="UP000016660">
    <property type="component" value="Unassembled WGS sequence"/>
</dbReference>
<evidence type="ECO:0000313" key="2">
    <source>
        <dbReference type="Proteomes" id="UP000016660"/>
    </source>
</evidence>
<evidence type="ECO:0000313" key="1">
    <source>
        <dbReference type="EMBL" id="ERJ72345.1"/>
    </source>
</evidence>
<keyword evidence="2" id="KW-1185">Reference proteome</keyword>
<organism evidence="1 2">
    <name type="scientific">Prevotella disiens JCM 6334 = ATCC 29426</name>
    <dbReference type="NCBI Taxonomy" id="1235811"/>
    <lineage>
        <taxon>Bacteria</taxon>
        <taxon>Pseudomonadati</taxon>
        <taxon>Bacteroidota</taxon>
        <taxon>Bacteroidia</taxon>
        <taxon>Bacteroidales</taxon>
        <taxon>Prevotellaceae</taxon>
        <taxon>Prevotella</taxon>
    </lineage>
</organism>
<dbReference type="GeneID" id="91082944"/>
<comment type="caution">
    <text evidence="1">The sequence shown here is derived from an EMBL/GenBank/DDBJ whole genome shotgun (WGS) entry which is preliminary data.</text>
</comment>
<sequence length="168" mass="20123">MEIKNKEDRRRTIRQFCLVFFLLLTVMFVAGAVTLVTAQKGAALLEEKKAAYERTIQKQAEINYQLEHIFKDLHNLRTQPRTINEYKQMQKIITEQRMMMEQEIVSLSPEEQERYVIFSQILEVVKKTQETLDASDAESRKRVYNMDQLEKCRQKYQEQTRLKNEKNQ</sequence>
<gene>
    <name evidence="1" type="ORF">HMPREF0653_02390</name>
</gene>
<dbReference type="RefSeq" id="WP_021668257.1">
    <property type="nucleotide sequence ID" value="NZ_BAIS01000031.1"/>
</dbReference>
<reference evidence="1 2" key="1">
    <citation type="submission" date="2013-06" db="EMBL/GenBank/DDBJ databases">
        <authorList>
            <person name="Weinstock G."/>
            <person name="Sodergren E."/>
            <person name="Lobos E.A."/>
            <person name="Fulton L."/>
            <person name="Fulton R."/>
            <person name="Courtney L."/>
            <person name="Fronick C."/>
            <person name="O'Laughlin M."/>
            <person name="Godfrey J."/>
            <person name="Wilson R.M."/>
            <person name="Miner T."/>
            <person name="Farmer C."/>
            <person name="Delehaunty K."/>
            <person name="Cordes M."/>
            <person name="Minx P."/>
            <person name="Tomlinson C."/>
            <person name="Chen J."/>
            <person name="Wollam A."/>
            <person name="Pepin K.H."/>
            <person name="Bhonagiri V."/>
            <person name="Zhang X."/>
            <person name="Warren W."/>
            <person name="Mitreva M."/>
            <person name="Mardis E.R."/>
            <person name="Wilson R.K."/>
        </authorList>
    </citation>
    <scope>NUCLEOTIDE SEQUENCE [LARGE SCALE GENOMIC DNA]</scope>
    <source>
        <strain evidence="1 2">ATCC 29426</strain>
    </source>
</reference>
<protein>
    <submittedName>
        <fullName evidence="1">Uncharacterized protein</fullName>
    </submittedName>
</protein>
<name>A0ABN0NPC4_9BACT</name>
<accession>A0ABN0NPC4</accession>
<dbReference type="EMBL" id="AWUY01000252">
    <property type="protein sequence ID" value="ERJ72345.1"/>
    <property type="molecule type" value="Genomic_DNA"/>
</dbReference>